<evidence type="ECO:0000259" key="2">
    <source>
        <dbReference type="Pfam" id="PF11940"/>
    </source>
</evidence>
<dbReference type="InterPro" id="IPR038438">
    <property type="entry name" value="PepN_Ig-like_sf"/>
</dbReference>
<organism evidence="4 5">
    <name type="scientific">Bosea rubneri</name>
    <dbReference type="NCBI Taxonomy" id="3075434"/>
    <lineage>
        <taxon>Bacteria</taxon>
        <taxon>Pseudomonadati</taxon>
        <taxon>Pseudomonadota</taxon>
        <taxon>Alphaproteobacteria</taxon>
        <taxon>Hyphomicrobiales</taxon>
        <taxon>Boseaceae</taxon>
        <taxon>Bosea</taxon>
    </lineage>
</organism>
<proteinExistence type="predicted"/>
<evidence type="ECO:0000259" key="3">
    <source>
        <dbReference type="Pfam" id="PF17432"/>
    </source>
</evidence>
<dbReference type="Gene3D" id="2.60.40.1840">
    <property type="match status" value="1"/>
</dbReference>
<evidence type="ECO:0000256" key="1">
    <source>
        <dbReference type="ARBA" id="ARBA00022438"/>
    </source>
</evidence>
<accession>A0ABU3SFK0</accession>
<dbReference type="InterPro" id="IPR037144">
    <property type="entry name" value="Peptidase_M1_pepN_C_sf"/>
</dbReference>
<keyword evidence="1" id="KW-0031">Aminopeptidase</keyword>
<feature type="domain" description="Peptidase M1 alanyl aminopeptidase Ig-like fold" evidence="2">
    <location>
        <begin position="14"/>
        <end position="50"/>
    </location>
</feature>
<dbReference type="PANTHER" id="PTHR46322:SF1">
    <property type="entry name" value="PUROMYCIN-SENSITIVE AMINOPEPTIDASE"/>
    <property type="match status" value="1"/>
</dbReference>
<gene>
    <name evidence="4" type="ORF">RKE40_26490</name>
</gene>
<evidence type="ECO:0000313" key="4">
    <source>
        <dbReference type="EMBL" id="MDU0343451.1"/>
    </source>
</evidence>
<dbReference type="Pfam" id="PF17432">
    <property type="entry name" value="DUF3458_C"/>
    <property type="match status" value="1"/>
</dbReference>
<reference evidence="4 5" key="1">
    <citation type="submission" date="2023-09" db="EMBL/GenBank/DDBJ databases">
        <title>Whole genome shotgun sequencing (WGS) of Bosea sp. ZW T0_25, isolated from stored onions (Allium cepa).</title>
        <authorList>
            <person name="Stoll D.A."/>
            <person name="Huch M."/>
        </authorList>
    </citation>
    <scope>NUCLEOTIDE SEQUENCE [LARGE SCALE GENOMIC DNA]</scope>
    <source>
        <strain evidence="4 5">ZW T0_25</strain>
    </source>
</reference>
<keyword evidence="1" id="KW-0378">Hydrolase</keyword>
<dbReference type="Pfam" id="PF11940">
    <property type="entry name" value="DUF3458"/>
    <property type="match status" value="1"/>
</dbReference>
<dbReference type="InterPro" id="IPR035414">
    <property type="entry name" value="Peptidase_M1_pepN_Ig-like"/>
</dbReference>
<comment type="caution">
    <text evidence="4">The sequence shown here is derived from an EMBL/GenBank/DDBJ whole genome shotgun (WGS) entry which is preliminary data.</text>
</comment>
<dbReference type="PANTHER" id="PTHR46322">
    <property type="entry name" value="PUROMYCIN-SENSITIVE AMINOPEPTIDASE"/>
    <property type="match status" value="1"/>
</dbReference>
<sequence>MTTGAFSVWPEVGGVVVLDEPSLSVTFTGLSEAPAPSLLRGFSAPVRLELDLGDAELLRLFSADSDSFNRWQAFQTVATRALVRAGAGGDLSELDDKAGELAQALKAFLAAPATADPAFAAQVLRLPGPADIAREIGRNVDPDAVFAAHRKLSRGIGIALAQPLAELHSSLREAGPYSPAAGPAGRRALRNEALGLLALATPEDASKLAQAQFAEADNLTDRLAALAAMTLIPGEAREALIARFSELYAGEPLVLDKWLMAQALIPEAGTLDRVKALMASPTFSLGNPNRVRALIGGLAANLTQFNRADGAGYGFIAGIVIELDRSNPQVASRLLSSFKTWRMLEDGRREKARSALAMVAATPGLSRDVADIAARSLA</sequence>
<keyword evidence="5" id="KW-1185">Reference proteome</keyword>
<dbReference type="InterPro" id="IPR012779">
    <property type="entry name" value="Peptidase_M1_pepN"/>
</dbReference>
<name>A0ABU3SFK0_9HYPH</name>
<dbReference type="InterPro" id="IPR024601">
    <property type="entry name" value="Peptidase_M1_pepN_C"/>
</dbReference>
<dbReference type="EMBL" id="JAWDID010000069">
    <property type="protein sequence ID" value="MDU0343451.1"/>
    <property type="molecule type" value="Genomic_DNA"/>
</dbReference>
<dbReference type="Proteomes" id="UP001254257">
    <property type="component" value="Unassembled WGS sequence"/>
</dbReference>
<dbReference type="Gene3D" id="1.25.50.10">
    <property type="entry name" value="Peptidase M1, alanyl aminopeptidase, C-terminal domain"/>
    <property type="match status" value="1"/>
</dbReference>
<feature type="domain" description="Peptidase M1 alanyl aminopeptidase C-terminal" evidence="3">
    <location>
        <begin position="54"/>
        <end position="378"/>
    </location>
</feature>
<evidence type="ECO:0000313" key="5">
    <source>
        <dbReference type="Proteomes" id="UP001254257"/>
    </source>
</evidence>
<keyword evidence="1" id="KW-0645">Protease</keyword>
<protein>
    <submittedName>
        <fullName evidence="4">DUF3458 domain-containing protein</fullName>
    </submittedName>
</protein>